<organism evidence="5 9">
    <name type="scientific">Listeria booriae</name>
    <dbReference type="NCBI Taxonomy" id="1552123"/>
    <lineage>
        <taxon>Bacteria</taxon>
        <taxon>Bacillati</taxon>
        <taxon>Bacillota</taxon>
        <taxon>Bacilli</taxon>
        <taxon>Bacillales</taxon>
        <taxon>Listeriaceae</taxon>
        <taxon>Listeria</taxon>
    </lineage>
</organism>
<dbReference type="AlphaFoldDB" id="A0A099WG58"/>
<dbReference type="OrthoDB" id="9816335at2"/>
<dbReference type="EMBL" id="JAARXI010000003">
    <property type="protein sequence ID" value="MBC2116277.1"/>
    <property type="molecule type" value="Genomic_DNA"/>
</dbReference>
<evidence type="ECO:0000313" key="11">
    <source>
        <dbReference type="Proteomes" id="UP000532866"/>
    </source>
</evidence>
<keyword evidence="9" id="KW-1185">Reference proteome</keyword>
<dbReference type="EMBL" id="JAARWW010000001">
    <property type="protein sequence ID" value="MBC2002551.1"/>
    <property type="molecule type" value="Genomic_DNA"/>
</dbReference>
<dbReference type="EMBL" id="JAAROL010000005">
    <property type="protein sequence ID" value="MBC1332788.1"/>
    <property type="molecule type" value="Genomic_DNA"/>
</dbReference>
<reference evidence="10 11" key="2">
    <citation type="submission" date="2020-03" db="EMBL/GenBank/DDBJ databases">
        <title>Soil Listeria distribution.</title>
        <authorList>
            <person name="Liao J."/>
            <person name="Wiedmann M."/>
        </authorList>
    </citation>
    <scope>NUCLEOTIDE SEQUENCE [LARGE SCALE GENOMIC DNA]</scope>
    <source>
        <strain evidence="8 10">FSL L7-0360</strain>
        <strain evidence="7 12">FSL L7-0435</strain>
        <strain evidence="6 11">FSL L7-1833</strain>
    </source>
</reference>
<dbReference type="GO" id="GO:0003700">
    <property type="term" value="F:DNA-binding transcription factor activity"/>
    <property type="evidence" value="ECO:0007669"/>
    <property type="project" value="InterPro"/>
</dbReference>
<dbReference type="InterPro" id="IPR009057">
    <property type="entry name" value="Homeodomain-like_sf"/>
</dbReference>
<comment type="caution">
    <text evidence="5">The sequence shown here is derived from an EMBL/GenBank/DDBJ whole genome shotgun (WGS) entry which is preliminary data.</text>
</comment>
<keyword evidence="2" id="KW-0238">DNA-binding</keyword>
<dbReference type="GeneID" id="58716350"/>
<evidence type="ECO:0000259" key="4">
    <source>
        <dbReference type="PROSITE" id="PS01124"/>
    </source>
</evidence>
<dbReference type="eggNOG" id="COG2207">
    <property type="taxonomic scope" value="Bacteria"/>
</dbReference>
<dbReference type="SMART" id="SM00342">
    <property type="entry name" value="HTH_ARAC"/>
    <property type="match status" value="1"/>
</dbReference>
<dbReference type="InterPro" id="IPR013096">
    <property type="entry name" value="Cupin_2"/>
</dbReference>
<evidence type="ECO:0000313" key="8">
    <source>
        <dbReference type="EMBL" id="MBC2116277.1"/>
    </source>
</evidence>
<evidence type="ECO:0000313" key="6">
    <source>
        <dbReference type="EMBL" id="MBC1332788.1"/>
    </source>
</evidence>
<evidence type="ECO:0000256" key="2">
    <source>
        <dbReference type="ARBA" id="ARBA00023125"/>
    </source>
</evidence>
<keyword evidence="3" id="KW-0804">Transcription</keyword>
<dbReference type="RefSeq" id="WP_036083977.1">
    <property type="nucleotide sequence ID" value="NZ_CBCSHQ010000001.1"/>
</dbReference>
<dbReference type="PANTHER" id="PTHR43280:SF2">
    <property type="entry name" value="HTH-TYPE TRANSCRIPTIONAL REGULATOR EXSA"/>
    <property type="match status" value="1"/>
</dbReference>
<evidence type="ECO:0000256" key="3">
    <source>
        <dbReference type="ARBA" id="ARBA00023163"/>
    </source>
</evidence>
<dbReference type="PANTHER" id="PTHR43280">
    <property type="entry name" value="ARAC-FAMILY TRANSCRIPTIONAL REGULATOR"/>
    <property type="match status" value="1"/>
</dbReference>
<dbReference type="Proteomes" id="UP000532866">
    <property type="component" value="Unassembled WGS sequence"/>
</dbReference>
<accession>A0A099WG58</accession>
<dbReference type="Pfam" id="PF07883">
    <property type="entry name" value="Cupin_2"/>
    <property type="match status" value="1"/>
</dbReference>
<dbReference type="Proteomes" id="UP000546806">
    <property type="component" value="Unassembled WGS sequence"/>
</dbReference>
<dbReference type="PRINTS" id="PR00032">
    <property type="entry name" value="HTHARAC"/>
</dbReference>
<dbReference type="STRING" id="1552123.EP57_02740"/>
<dbReference type="EMBL" id="JNFA01000005">
    <property type="protein sequence ID" value="KGL43513.1"/>
    <property type="molecule type" value="Genomic_DNA"/>
</dbReference>
<dbReference type="Pfam" id="PF12833">
    <property type="entry name" value="HTH_18"/>
    <property type="match status" value="1"/>
</dbReference>
<dbReference type="PROSITE" id="PS01124">
    <property type="entry name" value="HTH_ARAC_FAMILY_2"/>
    <property type="match status" value="1"/>
</dbReference>
<dbReference type="GO" id="GO:0043565">
    <property type="term" value="F:sequence-specific DNA binding"/>
    <property type="evidence" value="ECO:0007669"/>
    <property type="project" value="InterPro"/>
</dbReference>
<dbReference type="InterPro" id="IPR018060">
    <property type="entry name" value="HTH_AraC"/>
</dbReference>
<dbReference type="Proteomes" id="UP000529446">
    <property type="component" value="Unassembled WGS sequence"/>
</dbReference>
<keyword evidence="1" id="KW-0805">Transcription regulation</keyword>
<evidence type="ECO:0000256" key="1">
    <source>
        <dbReference type="ARBA" id="ARBA00023015"/>
    </source>
</evidence>
<feature type="domain" description="HTH araC/xylS-type" evidence="4">
    <location>
        <begin position="224"/>
        <end position="321"/>
    </location>
</feature>
<evidence type="ECO:0000313" key="5">
    <source>
        <dbReference type="EMBL" id="KGL43513.1"/>
    </source>
</evidence>
<dbReference type="Gene3D" id="2.60.120.10">
    <property type="entry name" value="Jelly Rolls"/>
    <property type="match status" value="1"/>
</dbReference>
<dbReference type="InterPro" id="IPR037923">
    <property type="entry name" value="HTH-like"/>
</dbReference>
<evidence type="ECO:0000313" key="7">
    <source>
        <dbReference type="EMBL" id="MBC2002551.1"/>
    </source>
</evidence>
<dbReference type="InterPro" id="IPR020449">
    <property type="entry name" value="Tscrpt_reg_AraC-type_HTH"/>
</dbReference>
<dbReference type="SUPFAM" id="SSF46689">
    <property type="entry name" value="Homeodomain-like"/>
    <property type="match status" value="1"/>
</dbReference>
<evidence type="ECO:0000313" key="12">
    <source>
        <dbReference type="Proteomes" id="UP000546806"/>
    </source>
</evidence>
<sequence>MNFEELDQFLRAHDAIEKQQRINHRNINDIKVHRQQDKVIMPDAPFFSQNDIFINKHHRFAEMPTHTHQFIELNYIYSGTSKQIINGKEYIFTQGQFCLFDQNTSHSIAAMGENDILLNIIFRSETVKTTFIKTLESNKSIVSDFLLSAALSSSTKDHFIRFDAQNNDHLQLVMKLIFIEFFDPKDYSNEMINHYLAVIFMELARVFHENKEYQTRTSENATLFPMLEYIENNYKTLTLAEMATHFGFNKNYLSNKLRKETGKTLTDLISQQKLHHATHLLLYTDKKLEDIAEEAGYGSPSFFFKQFKHHYHMTPKQFREQNR</sequence>
<evidence type="ECO:0000313" key="9">
    <source>
        <dbReference type="Proteomes" id="UP000029844"/>
    </source>
</evidence>
<dbReference type="SUPFAM" id="SSF51215">
    <property type="entry name" value="Regulatory protein AraC"/>
    <property type="match status" value="1"/>
</dbReference>
<gene>
    <name evidence="5" type="ORF">EP57_02740</name>
    <name evidence="6" type="ORF">HB759_12640</name>
    <name evidence="7" type="ORF">HCA78_02140</name>
    <name evidence="8" type="ORF">HCB06_06540</name>
</gene>
<evidence type="ECO:0000313" key="10">
    <source>
        <dbReference type="Proteomes" id="UP000529446"/>
    </source>
</evidence>
<dbReference type="Gene3D" id="1.10.10.60">
    <property type="entry name" value="Homeodomain-like"/>
    <property type="match status" value="2"/>
</dbReference>
<protein>
    <submittedName>
        <fullName evidence="6">AraC family transcriptional regulator</fullName>
    </submittedName>
</protein>
<reference evidence="5 9" key="1">
    <citation type="submission" date="2014-05" db="EMBL/GenBank/DDBJ databases">
        <title>Novel Listeriaceae from food processing environments.</title>
        <authorList>
            <person name="den Bakker H.C."/>
        </authorList>
    </citation>
    <scope>NUCLEOTIDE SEQUENCE [LARGE SCALE GENOMIC DNA]</scope>
    <source>
        <strain evidence="5 9">FSL A5-0281</strain>
    </source>
</reference>
<dbReference type="Proteomes" id="UP000029844">
    <property type="component" value="Unassembled WGS sequence"/>
</dbReference>
<name>A0A099WG58_9LIST</name>
<proteinExistence type="predicted"/>
<dbReference type="InterPro" id="IPR014710">
    <property type="entry name" value="RmlC-like_jellyroll"/>
</dbReference>